<protein>
    <submittedName>
        <fullName evidence="1">Uncharacterized protein</fullName>
    </submittedName>
</protein>
<gene>
    <name evidence="1" type="ORF">IE991_10155</name>
</gene>
<evidence type="ECO:0000313" key="2">
    <source>
        <dbReference type="Proteomes" id="UP000631473"/>
    </source>
</evidence>
<sequence length="65" mass="7670">MKSHYLQDVERRDVFDRHSEAYKVYGALTRPREQMASMNEVYRKENNIAGLQEINRVLKSVPLTS</sequence>
<proteinExistence type="predicted"/>
<name>A0A927D910_KLEPN</name>
<dbReference type="EMBL" id="JACXTI010000002">
    <property type="protein sequence ID" value="MBD3700866.1"/>
    <property type="molecule type" value="Genomic_DNA"/>
</dbReference>
<reference evidence="1" key="1">
    <citation type="submission" date="2020-07" db="EMBL/GenBank/DDBJ databases">
        <title>Clinical and genomic characterization of carbapenemase-producing Enterobacterales causing secondary infections during the COVID-19 crisis at a New York City hospital.</title>
        <authorList>
            <person name="Gomez-Simmonds A."/>
            <person name="Annavajhala M.K."/>
            <person name="Uhlemann A.-C."/>
        </authorList>
    </citation>
    <scope>NUCLEOTIDE SEQUENCE</scope>
    <source>
        <strain evidence="1">NK1597</strain>
    </source>
</reference>
<comment type="caution">
    <text evidence="1">The sequence shown here is derived from an EMBL/GenBank/DDBJ whole genome shotgun (WGS) entry which is preliminary data.</text>
</comment>
<evidence type="ECO:0000313" key="1">
    <source>
        <dbReference type="EMBL" id="MBD3700866.1"/>
    </source>
</evidence>
<organism evidence="1 2">
    <name type="scientific">Klebsiella pneumoniae</name>
    <dbReference type="NCBI Taxonomy" id="573"/>
    <lineage>
        <taxon>Bacteria</taxon>
        <taxon>Pseudomonadati</taxon>
        <taxon>Pseudomonadota</taxon>
        <taxon>Gammaproteobacteria</taxon>
        <taxon>Enterobacterales</taxon>
        <taxon>Enterobacteriaceae</taxon>
        <taxon>Klebsiella/Raoultella group</taxon>
        <taxon>Klebsiella</taxon>
        <taxon>Klebsiella pneumoniae complex</taxon>
    </lineage>
</organism>
<dbReference type="AlphaFoldDB" id="A0A927D910"/>
<dbReference type="Proteomes" id="UP000631473">
    <property type="component" value="Unassembled WGS sequence"/>
</dbReference>
<accession>A0A927D910</accession>